<evidence type="ECO:0000256" key="16">
    <source>
        <dbReference type="SAM" id="Phobius"/>
    </source>
</evidence>
<feature type="transmembrane region" description="Helical" evidence="16">
    <location>
        <begin position="145"/>
        <end position="165"/>
    </location>
</feature>
<dbReference type="InterPro" id="IPR001789">
    <property type="entry name" value="Sig_transdc_resp-reg_receiver"/>
</dbReference>
<evidence type="ECO:0000313" key="22">
    <source>
        <dbReference type="Proteomes" id="UP000601435"/>
    </source>
</evidence>
<keyword evidence="14" id="KW-0175">Coiled coil</keyword>
<keyword evidence="11" id="KW-0456">Lyase</keyword>
<dbReference type="Pfam" id="PF00291">
    <property type="entry name" value="PALP"/>
    <property type="match status" value="1"/>
</dbReference>
<evidence type="ECO:0000256" key="6">
    <source>
        <dbReference type="ARBA" id="ARBA00022553"/>
    </source>
</evidence>
<evidence type="ECO:0000256" key="4">
    <source>
        <dbReference type="ARBA" id="ARBA00006978"/>
    </source>
</evidence>
<evidence type="ECO:0000259" key="19">
    <source>
        <dbReference type="PROSITE" id="PS50110"/>
    </source>
</evidence>
<dbReference type="GO" id="GO:0000155">
    <property type="term" value="F:phosphorelay sensor kinase activity"/>
    <property type="evidence" value="ECO:0007669"/>
    <property type="project" value="InterPro"/>
</dbReference>
<dbReference type="SMART" id="SM00448">
    <property type="entry name" value="REC"/>
    <property type="match status" value="1"/>
</dbReference>
<feature type="transmembrane region" description="Helical" evidence="16">
    <location>
        <begin position="264"/>
        <end position="285"/>
    </location>
</feature>
<feature type="transmembrane region" description="Helical" evidence="16">
    <location>
        <begin position="38"/>
        <end position="61"/>
    </location>
</feature>
<reference evidence="21" key="1">
    <citation type="submission" date="2021-02" db="EMBL/GenBank/DDBJ databases">
        <authorList>
            <person name="Dougan E. K."/>
            <person name="Rhodes N."/>
            <person name="Thang M."/>
            <person name="Chan C."/>
        </authorList>
    </citation>
    <scope>NUCLEOTIDE SEQUENCE</scope>
</reference>
<dbReference type="InterPro" id="IPR023026">
    <property type="entry name" value="Trp_synth_beta/beta-like"/>
</dbReference>
<evidence type="ECO:0000256" key="3">
    <source>
        <dbReference type="ARBA" id="ARBA00004733"/>
    </source>
</evidence>
<dbReference type="Gene3D" id="3.30.565.10">
    <property type="entry name" value="Histidine kinase-like ATPase, C-terminal domain"/>
    <property type="match status" value="1"/>
</dbReference>
<evidence type="ECO:0000256" key="9">
    <source>
        <dbReference type="ARBA" id="ARBA00022898"/>
    </source>
</evidence>
<evidence type="ECO:0000256" key="15">
    <source>
        <dbReference type="SAM" id="MobiDB-lite"/>
    </source>
</evidence>
<dbReference type="SMART" id="SM00388">
    <property type="entry name" value="HisKA"/>
    <property type="match status" value="1"/>
</dbReference>
<dbReference type="SMART" id="SM00387">
    <property type="entry name" value="HATPase_c"/>
    <property type="match status" value="1"/>
</dbReference>
<dbReference type="UniPathway" id="UPA00035">
    <property type="reaction ID" value="UER00044"/>
</dbReference>
<comment type="similarity">
    <text evidence="4">Belongs to the ATG22 family.</text>
</comment>
<evidence type="ECO:0000256" key="12">
    <source>
        <dbReference type="ARBA" id="ARBA00049047"/>
    </source>
</evidence>
<dbReference type="SUPFAM" id="SSF47384">
    <property type="entry name" value="Homodimeric domain of signal transducing histidine kinase"/>
    <property type="match status" value="1"/>
</dbReference>
<dbReference type="Pfam" id="PF00072">
    <property type="entry name" value="Response_reg"/>
    <property type="match status" value="1"/>
</dbReference>
<dbReference type="InterPro" id="IPR041698">
    <property type="entry name" value="Methyltransf_25"/>
</dbReference>
<keyword evidence="8" id="KW-0822">Tryptophan biosynthesis</keyword>
<dbReference type="InterPro" id="IPR005467">
    <property type="entry name" value="His_kinase_dom"/>
</dbReference>
<feature type="coiled-coil region" evidence="14">
    <location>
        <begin position="2310"/>
        <end position="2338"/>
    </location>
</feature>
<dbReference type="InterPro" id="IPR011006">
    <property type="entry name" value="CheY-like_superfamily"/>
</dbReference>
<dbReference type="Gene3D" id="3.40.50.150">
    <property type="entry name" value="Vaccinia Virus protein VP39"/>
    <property type="match status" value="1"/>
</dbReference>
<evidence type="ECO:0000313" key="21">
    <source>
        <dbReference type="EMBL" id="CAE7267680.1"/>
    </source>
</evidence>
<dbReference type="GO" id="GO:0022857">
    <property type="term" value="F:transmembrane transporter activity"/>
    <property type="evidence" value="ECO:0007669"/>
    <property type="project" value="InterPro"/>
</dbReference>
<dbReference type="InterPro" id="IPR020846">
    <property type="entry name" value="MFS_dom"/>
</dbReference>
<feature type="transmembrane region" description="Helical" evidence="16">
    <location>
        <begin position="229"/>
        <end position="249"/>
    </location>
</feature>
<feature type="compositionally biased region" description="Basic and acidic residues" evidence="15">
    <location>
        <begin position="422"/>
        <end position="460"/>
    </location>
</feature>
<comment type="cofactor">
    <cofactor evidence="1">
        <name>pyridoxal 5'-phosphate</name>
        <dbReference type="ChEBI" id="CHEBI:597326"/>
    </cofactor>
</comment>
<evidence type="ECO:0000256" key="1">
    <source>
        <dbReference type="ARBA" id="ARBA00001933"/>
    </source>
</evidence>
<dbReference type="CDD" id="cd17546">
    <property type="entry name" value="REC_hyHK_CKI1_RcsC-like"/>
    <property type="match status" value="1"/>
</dbReference>
<accession>A0A812MJE4</accession>
<dbReference type="InterPro" id="IPR006653">
    <property type="entry name" value="Trp_synth_b_CS"/>
</dbReference>
<dbReference type="InterPro" id="IPR029063">
    <property type="entry name" value="SAM-dependent_MTases_sf"/>
</dbReference>
<comment type="subcellular location">
    <subcellularLocation>
        <location evidence="2">Membrane</location>
        <topology evidence="2">Multi-pass membrane protein</topology>
    </subcellularLocation>
</comment>
<dbReference type="CDD" id="cd02440">
    <property type="entry name" value="AdoMet_MTases"/>
    <property type="match status" value="1"/>
</dbReference>
<feature type="transmembrane region" description="Helical" evidence="16">
    <location>
        <begin position="364"/>
        <end position="386"/>
    </location>
</feature>
<evidence type="ECO:0000256" key="11">
    <source>
        <dbReference type="ARBA" id="ARBA00023239"/>
    </source>
</evidence>
<feature type="transmembrane region" description="Helical" evidence="16">
    <location>
        <begin position="328"/>
        <end position="352"/>
    </location>
</feature>
<dbReference type="CDD" id="cd06446">
    <property type="entry name" value="Trp-synth_B"/>
    <property type="match status" value="1"/>
</dbReference>
<feature type="domain" description="Major facilitator superfamily (MFS) profile" evidence="20">
    <location>
        <begin position="1"/>
        <end position="418"/>
    </location>
</feature>
<organism evidence="21 22">
    <name type="scientific">Symbiodinium necroappetens</name>
    <dbReference type="NCBI Taxonomy" id="1628268"/>
    <lineage>
        <taxon>Eukaryota</taxon>
        <taxon>Sar</taxon>
        <taxon>Alveolata</taxon>
        <taxon>Dinophyceae</taxon>
        <taxon>Suessiales</taxon>
        <taxon>Symbiodiniaceae</taxon>
        <taxon>Symbiodinium</taxon>
    </lineage>
</organism>
<dbReference type="Pfam" id="PF00512">
    <property type="entry name" value="HisKA"/>
    <property type="match status" value="1"/>
</dbReference>
<evidence type="ECO:0000256" key="5">
    <source>
        <dbReference type="ARBA" id="ARBA00012043"/>
    </source>
</evidence>
<evidence type="ECO:0000256" key="13">
    <source>
        <dbReference type="PROSITE-ProRule" id="PRU00169"/>
    </source>
</evidence>
<feature type="transmembrane region" description="Helical" evidence="16">
    <location>
        <begin position="68"/>
        <end position="86"/>
    </location>
</feature>
<dbReference type="Gene3D" id="3.40.50.1100">
    <property type="match status" value="2"/>
</dbReference>
<feature type="transmembrane region" description="Helical" evidence="16">
    <location>
        <begin position="392"/>
        <end position="413"/>
    </location>
</feature>
<dbReference type="InterPro" id="IPR003594">
    <property type="entry name" value="HATPase_dom"/>
</dbReference>
<feature type="domain" description="Response regulatory" evidence="19">
    <location>
        <begin position="2610"/>
        <end position="2725"/>
    </location>
</feature>
<dbReference type="OrthoDB" id="1716816at2759"/>
<evidence type="ECO:0000256" key="10">
    <source>
        <dbReference type="ARBA" id="ARBA00023141"/>
    </source>
</evidence>
<dbReference type="InterPro" id="IPR036259">
    <property type="entry name" value="MFS_trans_sf"/>
</dbReference>
<dbReference type="PROSITE" id="PS50850">
    <property type="entry name" value="MFS"/>
    <property type="match status" value="1"/>
</dbReference>
<name>A0A812MJE4_9DINO</name>
<dbReference type="PANTHER" id="PTHR48077">
    <property type="entry name" value="TRYPTOPHAN SYNTHASE-RELATED"/>
    <property type="match status" value="1"/>
</dbReference>
<keyword evidence="22" id="KW-1185">Reference proteome</keyword>
<dbReference type="InterPro" id="IPR004358">
    <property type="entry name" value="Sig_transdc_His_kin-like_C"/>
</dbReference>
<keyword evidence="6 13" id="KW-0597">Phosphoprotein</keyword>
<dbReference type="EMBL" id="CAJNJA010011186">
    <property type="protein sequence ID" value="CAE7267680.1"/>
    <property type="molecule type" value="Genomic_DNA"/>
</dbReference>
<gene>
    <name evidence="21" type="primary">trpB</name>
    <name evidence="21" type="ORF">SNEC2469_LOCUS6341</name>
</gene>
<dbReference type="Gene3D" id="3.40.50.2300">
    <property type="match status" value="1"/>
</dbReference>
<dbReference type="SUPFAM" id="SSF53335">
    <property type="entry name" value="S-adenosyl-L-methionine-dependent methyltransferases"/>
    <property type="match status" value="1"/>
</dbReference>
<dbReference type="SUPFAM" id="SSF53686">
    <property type="entry name" value="Tryptophan synthase beta subunit-like PLP-dependent enzymes"/>
    <property type="match status" value="1"/>
</dbReference>
<evidence type="ECO:0000256" key="14">
    <source>
        <dbReference type="SAM" id="Coils"/>
    </source>
</evidence>
<sequence length="2731" mass="290088">MFDLANQSFTLLINTLLFALFFREVVVADESRDDTLWSVAVAVSLGIVVVLSPVLGAVADVKGLKKEILMVLGVACAGLTGALALVPGGVPGEANTRVILLAMALYVPANVAYQLGENFLASFLPEIATRENMGRVSGFGWSMGYLGALVLLGLTFAGMTVFGLADEKAGWRPFFVFAGVWFFVMMIPTALFLHEKKRAEPIEVSRTLVGEGFHRLAQTLRHARDFRHLARFLLAFLVYGFGVQVVIFFSTPIAESFGFNGAKLVLFVAQITVVAGVTAMVVSAYQDRVGHRKTVEIFLVIWAINAIGLAFLAWLQASRGPGGTVDAWPIWIIGNGLGIGLGGIGTASRTVVGVFTPTHRTAEFFGLWGLTYKLAGCIGVLSFGVMRDAMGPVWALGLLASFFVAGFVILLSVDEKDGVRAAEAAEREDQQAEAGDRARDIEAADGAREADGGADPEPRGGGEAADLAAGFDDGAGAEEAEGAHHALDEARAEPGWAALDLAFPPEDAAEEEGDEEPQRDLPPMFGHVEHGVMVPGWDYTSFMNVSEDVMAAPDGRGRFGEFGGRYVPETLVPALDQLASAYEEAVADSSFREELDRILREFVGRPTPLHRADGLTALVREGAGDGDGAEVWLKREDLAHTGAHKINNTIGQALLTVRMGKERVIAETGAGQHGVATATACALFGLACEVYMGAEDVRRQHLNVIRMEMMGAKVVPVETGSRTLKDATNEAMRDWMASVEGTHYILGSVVGPHPFPRIVRDFQRVIGDEARVQCERAFGALPDAVVACVGGGSNAAGIFSPFVGDTGVRLVGVEAGGSGTGLGEHAAPLTYGSPGILHGSLSYVLQSEDGQTSDVHSCSAGLDYPGVGPEHAYWKDAGRAEYTSVGDGAALEALQVLARREGVLCALETAHAVAHAIEAARTMRREQRVLINVSGRGDKDVDEVARLLGGCAVEPQGEHEAAEGVVVRALGDGAVEVGAGFAPAALLHAGDGHVVQRGDVVGLDLEGAVAGVHAQAVVAGLEVGDGERLPGGGVVLSAGDELGEDGDGVFGEPGVEEELAQVVDGVGGRGGFLGAEGAHLASEEASRFGELAVVEVDGGEVAPGLGVVGVEAEDELEALCGLAGAVLAHGEGGEGVVGLGVVGLDLEDSAVLLAGVGEAVHVDEKVAHVEERVGVAGVVAELAEVELAGALEAAGLGVGVGESGVDSGEARVDVGGLAEAVDRAGEFAALDERLGDGGVGEGVVAGELEREVEVFLGLVVLVEARVDLDEVDVRLGGVGVAAGGLEEVAPGTLDLVEAEADDAHELERAGFFGVELVGAFEGAHGVVEPASGLEGEAEVEVPLGAVGDDGDGLAEGGFGLVEASLFVELVRSFDELFGILPAPGGPSRGGHEVELRKGMGTSVRRFGVCALIGLTLASPIPGCSANSARAQDAATAATESEQLLEELRQVYRTLYALSPDEERAQILGRLFSHSLAPMRAFGLDLARRTLLNARTVPADLLARASVLLADDAPAVRRNAAQLIATMGGEAASRTLVDALAIEDDASVASEILRALSQNPALVSVEELERWMGTRGEASDAAFAVALAISRGGERELSEDQRRRMRGLIGAFDAGRSSPARVSLAWRLGMEGYVTSALASESNELRSSAATALIGDKELSGLVIDAAMVDAALFPYAIDGIVAHRATADGYRTARAMASGSEEIRRGGLRAVLLALGPVDLVATARGESDLYTRESMLEHLEEEPHASRLNDGRPWAVALRELVITRSKIRDCAGVASASALLDTLRGGTPDTETAEARLVCLIELGRLEEAEAVTTALLGHEEESVGRLADAWIEGVQRIQGDPARVSAGVATVERLFGESLTPAQRGLLEGFSRPIKDHEYVLGTKSDELDRLRMQHELWADVARAQWSRAGFGAGQTIIDLGCGPGFATRELASLVGAGGRVIGIDVSKGFVEHARAYASEGSDAEVEAVHADAQEVSIGEGIADGLYTRWVLSFTPEPERVIERIASALKPGGVVAVQDYVMWASLLWAPRNKTLDTLRRSILSMYGAQRADSNVGQKVPPLLAANGFEILEVRPLHRIARPGEPLWQWPTVFFRTFLPKVVEAGHMTRAEFEAWDAEWRELERTPGSFFMTMRPTRTTLFGVVLLAALASVAFAVSPIDAEACGSEAGGEVSAAGVASGGAGSIDFFTNFGRYMPRVHCMRTAEGNPDWFWIALLVGLTLGVVVFYARIYVFWRRAYLDEEERDRNTKLMDLANIFFWCAVCGYAMSIVMFVWPAYRLLALFLLVLNIWSLRFCLSPNEFRVSLSAKRLERELRESLEERNHELERLVAKKTADLDLARIEAEKANAAKSIFLANMSHEIRTPMAAVIGYSEHALEHLSDEEELRGSLETVRRNSEHLLGIINDVLDLSKIESGKLDVSPEAFDVHRAAREVIDLLSHRAATKRLSLTLEGLESVPRVITSDEVRVKQILVNLVSNAIKFTEEGGVRVVLSFDRDRAPAKLTIRVIDTGIGILPECQHQLFRPFVQADSSITKRYGGTGLGLTISRMLARQLGGDVSLERSCAEGSRFCAVVDAGEYSDNATHLLPTEGALPGSSDSVSSVLEGVRVLLVDDNVDNRRLYRHHIKKAGATVDEAYDGWEMLGLLEDGRRYDVIVLDMQMPVMDGYTAARRLRDRGDLTPVLALTANAMAEDRDECIMAGCDEFLSKPATRAQLVGMISALLESSRSS</sequence>
<feature type="domain" description="Histidine kinase" evidence="18">
    <location>
        <begin position="2359"/>
        <end position="2580"/>
    </location>
</feature>
<dbReference type="PANTHER" id="PTHR48077:SF3">
    <property type="entry name" value="TRYPTOPHAN SYNTHASE"/>
    <property type="match status" value="1"/>
</dbReference>
<dbReference type="Pfam" id="PF02518">
    <property type="entry name" value="HATPase_c"/>
    <property type="match status" value="1"/>
</dbReference>
<dbReference type="FunFam" id="3.30.565.10:FF:000010">
    <property type="entry name" value="Sensor histidine kinase RcsC"/>
    <property type="match status" value="1"/>
</dbReference>
<evidence type="ECO:0000256" key="8">
    <source>
        <dbReference type="ARBA" id="ARBA00022822"/>
    </source>
</evidence>
<protein>
    <recommendedName>
        <fullName evidence="5">tryptophan synthase</fullName>
        <ecNumber evidence="5">4.2.1.20</ecNumber>
    </recommendedName>
</protein>
<keyword evidence="10" id="KW-0057">Aromatic amino acid biosynthesis</keyword>
<dbReference type="Gene3D" id="1.10.287.130">
    <property type="match status" value="1"/>
</dbReference>
<dbReference type="SUPFAM" id="SSF103473">
    <property type="entry name" value="MFS general substrate transporter"/>
    <property type="match status" value="1"/>
</dbReference>
<keyword evidence="9" id="KW-0663">Pyridoxal phosphate</keyword>
<dbReference type="FunFam" id="3.40.50.1100:FF:000004">
    <property type="entry name" value="Tryptophan synthase beta chain"/>
    <property type="match status" value="1"/>
</dbReference>
<evidence type="ECO:0000256" key="17">
    <source>
        <dbReference type="SAM" id="SignalP"/>
    </source>
</evidence>
<dbReference type="Pfam" id="PF13649">
    <property type="entry name" value="Methyltransf_25"/>
    <property type="match status" value="1"/>
</dbReference>
<evidence type="ECO:0000259" key="18">
    <source>
        <dbReference type="PROSITE" id="PS50109"/>
    </source>
</evidence>
<dbReference type="Gene3D" id="1.20.1250.20">
    <property type="entry name" value="MFS general substrate transporter like domains"/>
    <property type="match status" value="1"/>
</dbReference>
<keyword evidence="17" id="KW-0732">Signal</keyword>
<dbReference type="InterPro" id="IPR036097">
    <property type="entry name" value="HisK_dim/P_sf"/>
</dbReference>
<feature type="transmembrane region" description="Helical" evidence="16">
    <location>
        <begin position="297"/>
        <end position="316"/>
    </location>
</feature>
<dbReference type="GO" id="GO:0016020">
    <property type="term" value="C:membrane"/>
    <property type="evidence" value="ECO:0007669"/>
    <property type="project" value="UniProtKB-SubCell"/>
</dbReference>
<dbReference type="PRINTS" id="PR00344">
    <property type="entry name" value="BCTRLSENSOR"/>
</dbReference>
<dbReference type="HAMAP" id="MF_00133">
    <property type="entry name" value="Trp_synth_beta"/>
    <property type="match status" value="1"/>
</dbReference>
<dbReference type="FunFam" id="3.40.50.1100:FF:000001">
    <property type="entry name" value="Tryptophan synthase beta chain"/>
    <property type="match status" value="1"/>
</dbReference>
<dbReference type="CDD" id="cd00082">
    <property type="entry name" value="HisKA"/>
    <property type="match status" value="1"/>
</dbReference>
<feature type="chain" id="PRO_5032983365" description="tryptophan synthase" evidence="17">
    <location>
        <begin position="29"/>
        <end position="2731"/>
    </location>
</feature>
<keyword evidence="7" id="KW-0028">Amino-acid biosynthesis</keyword>
<dbReference type="InterPro" id="IPR036052">
    <property type="entry name" value="TrpB-like_PALP_sf"/>
</dbReference>
<comment type="caution">
    <text evidence="21">The sequence shown here is derived from an EMBL/GenBank/DDBJ whole genome shotgun (WGS) entry which is preliminary data.</text>
</comment>
<evidence type="ECO:0000256" key="2">
    <source>
        <dbReference type="ARBA" id="ARBA00004141"/>
    </source>
</evidence>
<dbReference type="GO" id="GO:0004834">
    <property type="term" value="F:tryptophan synthase activity"/>
    <property type="evidence" value="ECO:0007669"/>
    <property type="project" value="UniProtKB-EC"/>
</dbReference>
<dbReference type="CDD" id="cd16922">
    <property type="entry name" value="HATPase_EvgS-ArcB-TorS-like"/>
    <property type="match status" value="1"/>
</dbReference>
<dbReference type="InterPro" id="IPR003661">
    <property type="entry name" value="HisK_dim/P_dom"/>
</dbReference>
<dbReference type="InterPro" id="IPR036890">
    <property type="entry name" value="HATPase_C_sf"/>
</dbReference>
<dbReference type="Proteomes" id="UP000601435">
    <property type="component" value="Unassembled WGS sequence"/>
</dbReference>
<dbReference type="SUPFAM" id="SSF52172">
    <property type="entry name" value="CheY-like"/>
    <property type="match status" value="1"/>
</dbReference>
<feature type="signal peptide" evidence="17">
    <location>
        <begin position="1"/>
        <end position="28"/>
    </location>
</feature>
<dbReference type="Pfam" id="PF11700">
    <property type="entry name" value="ATG22"/>
    <property type="match status" value="1"/>
</dbReference>
<keyword evidence="16" id="KW-0812">Transmembrane</keyword>
<dbReference type="PROSITE" id="PS00168">
    <property type="entry name" value="TRP_SYNTHASE_BETA"/>
    <property type="match status" value="1"/>
</dbReference>
<dbReference type="GO" id="GO:0005737">
    <property type="term" value="C:cytoplasm"/>
    <property type="evidence" value="ECO:0007669"/>
    <property type="project" value="TreeGrafter"/>
</dbReference>
<dbReference type="InterPro" id="IPR006654">
    <property type="entry name" value="Trp_synth_beta"/>
</dbReference>
<feature type="transmembrane region" description="Helical" evidence="16">
    <location>
        <begin position="2256"/>
        <end position="2276"/>
    </location>
</feature>
<comment type="pathway">
    <text evidence="3">Amino-acid biosynthesis; L-tryptophan biosynthesis; L-tryptophan from chorismate: step 5/5.</text>
</comment>
<evidence type="ECO:0000259" key="20">
    <source>
        <dbReference type="PROSITE" id="PS50850"/>
    </source>
</evidence>
<dbReference type="PROSITE" id="PS50110">
    <property type="entry name" value="RESPONSE_REGULATORY"/>
    <property type="match status" value="1"/>
</dbReference>
<feature type="transmembrane region" description="Helical" evidence="16">
    <location>
        <begin position="2143"/>
        <end position="2162"/>
    </location>
</feature>
<feature type="modified residue" description="4-aspartylphosphate" evidence="13">
    <location>
        <position position="2660"/>
    </location>
</feature>
<feature type="region of interest" description="Disordered" evidence="15">
    <location>
        <begin position="422"/>
        <end position="469"/>
    </location>
</feature>
<dbReference type="PROSITE" id="PS50109">
    <property type="entry name" value="HIS_KIN"/>
    <property type="match status" value="1"/>
</dbReference>
<dbReference type="InterPro" id="IPR024671">
    <property type="entry name" value="Atg22-like"/>
</dbReference>
<feature type="transmembrane region" description="Helical" evidence="16">
    <location>
        <begin position="2213"/>
        <end position="2235"/>
    </location>
</feature>
<proteinExistence type="inferred from homology"/>
<keyword evidence="16" id="KW-0472">Membrane</keyword>
<dbReference type="NCBIfam" id="TIGR00263">
    <property type="entry name" value="trpB"/>
    <property type="match status" value="1"/>
</dbReference>
<dbReference type="EC" id="4.2.1.20" evidence="5"/>
<dbReference type="SUPFAM" id="SSF55874">
    <property type="entry name" value="ATPase domain of HSP90 chaperone/DNA topoisomerase II/histidine kinase"/>
    <property type="match status" value="1"/>
</dbReference>
<feature type="transmembrane region" description="Helical" evidence="16">
    <location>
        <begin position="171"/>
        <end position="193"/>
    </location>
</feature>
<dbReference type="InterPro" id="IPR001926">
    <property type="entry name" value="TrpB-like_PALP"/>
</dbReference>
<keyword evidence="16" id="KW-1133">Transmembrane helix</keyword>
<evidence type="ECO:0000256" key="7">
    <source>
        <dbReference type="ARBA" id="ARBA00022605"/>
    </source>
</evidence>
<comment type="catalytic activity">
    <reaction evidence="12">
        <text>(1S,2R)-1-C-(indol-3-yl)glycerol 3-phosphate + L-serine = D-glyceraldehyde 3-phosphate + L-tryptophan + H2O</text>
        <dbReference type="Rhea" id="RHEA:10532"/>
        <dbReference type="ChEBI" id="CHEBI:15377"/>
        <dbReference type="ChEBI" id="CHEBI:33384"/>
        <dbReference type="ChEBI" id="CHEBI:57912"/>
        <dbReference type="ChEBI" id="CHEBI:58866"/>
        <dbReference type="ChEBI" id="CHEBI:59776"/>
        <dbReference type="EC" id="4.2.1.20"/>
    </reaction>
</comment>